<evidence type="ECO:0000313" key="1">
    <source>
        <dbReference type="EMBL" id="PNV57944.1"/>
    </source>
</evidence>
<name>A0A2K2TIV0_LIMFE</name>
<dbReference type="Proteomes" id="UP000236514">
    <property type="component" value="Unassembled WGS sequence"/>
</dbReference>
<reference evidence="1 2" key="1">
    <citation type="submission" date="2018-01" db="EMBL/GenBank/DDBJ databases">
        <title>Draft genome sequence of the feruloyl esterase-producing strain Lactobacillus fermentum CRL 1446, isolated from artisanal goat milk cheese.</title>
        <authorList>
            <person name="Abeijon Mukdsi M.C."/>
            <person name="Saavedra L."/>
            <person name="Gauffin Cano M.P."/>
            <person name="Hebert E.M."/>
            <person name="Medina R.B."/>
        </authorList>
    </citation>
    <scope>NUCLEOTIDE SEQUENCE [LARGE SCALE GENOMIC DNA]</scope>
    <source>
        <strain evidence="1 2">CRL 1446</strain>
    </source>
</reference>
<protein>
    <submittedName>
        <fullName evidence="1">Uncharacterized protein</fullName>
    </submittedName>
</protein>
<accession>A0A2K2TIV0</accession>
<comment type="caution">
    <text evidence="1">The sequence shown here is derived from an EMBL/GenBank/DDBJ whole genome shotgun (WGS) entry which is preliminary data.</text>
</comment>
<evidence type="ECO:0000313" key="2">
    <source>
        <dbReference type="Proteomes" id="UP000236514"/>
    </source>
</evidence>
<organism evidence="1 2">
    <name type="scientific">Limosilactobacillus fermentum</name>
    <name type="common">Lactobacillus fermentum</name>
    <dbReference type="NCBI Taxonomy" id="1613"/>
    <lineage>
        <taxon>Bacteria</taxon>
        <taxon>Bacillati</taxon>
        <taxon>Bacillota</taxon>
        <taxon>Bacilli</taxon>
        <taxon>Lactobacillales</taxon>
        <taxon>Lactobacillaceae</taxon>
        <taxon>Limosilactobacillus</taxon>
    </lineage>
</organism>
<dbReference type="EMBL" id="POTQ01000009">
    <property type="protein sequence ID" value="PNV57944.1"/>
    <property type="molecule type" value="Genomic_DNA"/>
</dbReference>
<dbReference type="AlphaFoldDB" id="A0A2K2TIV0"/>
<sequence>MYRDCATGQLQLALQYEFKVEADHIVNLINGVVNSIPVETLMAADGHNNRTGRWRMQEA</sequence>
<proteinExistence type="predicted"/>
<gene>
    <name evidence="1" type="ORF">C1Y38_05580</name>
</gene>